<feature type="transmembrane region" description="Helical" evidence="1">
    <location>
        <begin position="237"/>
        <end position="256"/>
    </location>
</feature>
<organism evidence="2 3">
    <name type="scientific">Prochlorococcus marinus str. PAC1</name>
    <dbReference type="NCBI Taxonomy" id="59924"/>
    <lineage>
        <taxon>Bacteria</taxon>
        <taxon>Bacillati</taxon>
        <taxon>Cyanobacteriota</taxon>
        <taxon>Cyanophyceae</taxon>
        <taxon>Synechococcales</taxon>
        <taxon>Prochlorococcaceae</taxon>
        <taxon>Prochlorococcus</taxon>
    </lineage>
</organism>
<feature type="transmembrane region" description="Helical" evidence="1">
    <location>
        <begin position="407"/>
        <end position="426"/>
    </location>
</feature>
<protein>
    <submittedName>
        <fullName evidence="2">Putative sodium:solute symporter</fullName>
    </submittedName>
</protein>
<feature type="transmembrane region" description="Helical" evidence="1">
    <location>
        <begin position="433"/>
        <end position="452"/>
    </location>
</feature>
<comment type="caution">
    <text evidence="2">The sequence shown here is derived from an EMBL/GenBank/DDBJ whole genome shotgun (WGS) entry which is preliminary data.</text>
</comment>
<evidence type="ECO:0000313" key="3">
    <source>
        <dbReference type="Proteomes" id="UP000030392"/>
    </source>
</evidence>
<keyword evidence="1" id="KW-0472">Membrane</keyword>
<keyword evidence="1" id="KW-1133">Transmembrane helix</keyword>
<feature type="transmembrane region" description="Helical" evidence="1">
    <location>
        <begin position="268"/>
        <end position="289"/>
    </location>
</feature>
<reference evidence="3" key="1">
    <citation type="journal article" date="2014" name="Sci. Data">
        <title>Genomes of diverse isolates of the marine cyanobacterium Prochlorococcus.</title>
        <authorList>
            <person name="Biller S."/>
            <person name="Berube P."/>
            <person name="Thompson J."/>
            <person name="Kelly L."/>
            <person name="Roggensack S."/>
            <person name="Awad L."/>
            <person name="Roache-Johnson K."/>
            <person name="Ding H."/>
            <person name="Giovannoni S.J."/>
            <person name="Moore L.R."/>
            <person name="Chisholm S.W."/>
        </authorList>
    </citation>
    <scope>NUCLEOTIDE SEQUENCE [LARGE SCALE GENOMIC DNA]</scope>
    <source>
        <strain evidence="3">PAC1</strain>
    </source>
</reference>
<gene>
    <name evidence="2" type="ORF">EV03_1855</name>
</gene>
<dbReference type="GO" id="GO:0015813">
    <property type="term" value="P:L-glutamate transmembrane transport"/>
    <property type="evidence" value="ECO:0007669"/>
    <property type="project" value="InterPro"/>
</dbReference>
<dbReference type="AlphaFoldDB" id="A0A0A2C1U4"/>
<feature type="transmembrane region" description="Helical" evidence="1">
    <location>
        <begin position="49"/>
        <end position="68"/>
    </location>
</feature>
<keyword evidence="1" id="KW-0812">Transmembrane</keyword>
<feature type="transmembrane region" description="Helical" evidence="1">
    <location>
        <begin position="310"/>
        <end position="328"/>
    </location>
</feature>
<evidence type="ECO:0000313" key="2">
    <source>
        <dbReference type="EMBL" id="KGG19472.1"/>
    </source>
</evidence>
<evidence type="ECO:0000256" key="1">
    <source>
        <dbReference type="SAM" id="Phobius"/>
    </source>
</evidence>
<feature type="transmembrane region" description="Helical" evidence="1">
    <location>
        <begin position="181"/>
        <end position="203"/>
    </location>
</feature>
<dbReference type="PANTHER" id="PTHR36178">
    <property type="entry name" value="SLR0625 PROTEIN"/>
    <property type="match status" value="1"/>
</dbReference>
<dbReference type="GO" id="GO:0015501">
    <property type="term" value="F:glutamate:sodium symporter activity"/>
    <property type="evidence" value="ECO:0007669"/>
    <property type="project" value="InterPro"/>
</dbReference>
<accession>A0A0A2C1U4</accession>
<dbReference type="RefSeq" id="WP_052038687.1">
    <property type="nucleotide sequence ID" value="NZ_CP138967.1"/>
</dbReference>
<feature type="transmembrane region" description="Helical" evidence="1">
    <location>
        <begin position="365"/>
        <end position="387"/>
    </location>
</feature>
<feature type="transmembrane region" description="Helical" evidence="1">
    <location>
        <begin position="334"/>
        <end position="356"/>
    </location>
</feature>
<feature type="transmembrane region" description="Helical" evidence="1">
    <location>
        <begin position="80"/>
        <end position="98"/>
    </location>
</feature>
<dbReference type="GO" id="GO:0016020">
    <property type="term" value="C:membrane"/>
    <property type="evidence" value="ECO:0007669"/>
    <property type="project" value="InterPro"/>
</dbReference>
<feature type="transmembrane region" description="Helical" evidence="1">
    <location>
        <begin position="16"/>
        <end position="37"/>
    </location>
</feature>
<name>A0A0A2C1U4_PROMR</name>
<dbReference type="InterPro" id="IPR004445">
    <property type="entry name" value="GltS"/>
</dbReference>
<sequence length="461" mass="49894">MSLSFLGFEDLYKINAIPTLVLSLGLLGLIGILLTLGRRLDSAMKLERFGIPIALLIGALGFLIGPYGPLSLLPERVLNTWMKLPTPLLTLVFGTLMLGRPIPRISALWKPVASQALLGLLLGFGQYVVGGIIVLSFLLPYLGVDPLMGCIIEVGFEGGHGAAAIMGESFMKLGFSEGLDLGFAMATVGLLASTLLGSGLVVLGRFFGWLVNTEQELPNDFNDIELEINPIEQLKSLLYNFALLGLAVLIGIFFLYCLRLSSTFLSDISKQVILAFPVFPLALMGSFLVRFLLEKTGKTKLVSSLFQREIGILSTDLLIITAMAGLNLPLLVNYWVPITILAIGGLIWNLVGMLIFSRLFFREEWFVRAIAEFGNSTGVAASGLLLLRLADPRNSTNTLPVFSIKQLFLQPLLSGGLITVIAPLFISNFGLKGWTEFCGLISLSLCVVAISLQSKYTKASA</sequence>
<dbReference type="EMBL" id="JNAX01000015">
    <property type="protein sequence ID" value="KGG19472.1"/>
    <property type="molecule type" value="Genomic_DNA"/>
</dbReference>
<dbReference type="Proteomes" id="UP000030392">
    <property type="component" value="Unassembled WGS sequence"/>
</dbReference>
<dbReference type="PANTHER" id="PTHR36178:SF1">
    <property type="entry name" value="SODIUM_GLUTAMATE SYMPORTER"/>
    <property type="match status" value="1"/>
</dbReference>
<feature type="transmembrane region" description="Helical" evidence="1">
    <location>
        <begin position="118"/>
        <end position="139"/>
    </location>
</feature>
<proteinExistence type="predicted"/>